<comment type="caution">
    <text evidence="2">The sequence shown here is derived from an EMBL/GenBank/DDBJ whole genome shotgun (WGS) entry which is preliminary data.</text>
</comment>
<keyword evidence="1" id="KW-0732">Signal</keyword>
<keyword evidence="3" id="KW-1185">Reference proteome</keyword>
<dbReference type="AlphaFoldDB" id="A0A2P8DBI2"/>
<dbReference type="Proteomes" id="UP000240572">
    <property type="component" value="Unassembled WGS sequence"/>
</dbReference>
<proteinExistence type="predicted"/>
<organism evidence="2 3">
    <name type="scientific">Taibaiella chishuiensis</name>
    <dbReference type="NCBI Taxonomy" id="1434707"/>
    <lineage>
        <taxon>Bacteria</taxon>
        <taxon>Pseudomonadati</taxon>
        <taxon>Bacteroidota</taxon>
        <taxon>Chitinophagia</taxon>
        <taxon>Chitinophagales</taxon>
        <taxon>Chitinophagaceae</taxon>
        <taxon>Taibaiella</taxon>
    </lineage>
</organism>
<feature type="signal peptide" evidence="1">
    <location>
        <begin position="1"/>
        <end position="23"/>
    </location>
</feature>
<name>A0A2P8DBI2_9BACT</name>
<evidence type="ECO:0008006" key="4">
    <source>
        <dbReference type="Google" id="ProtNLM"/>
    </source>
</evidence>
<reference evidence="2 3" key="1">
    <citation type="submission" date="2018-03" db="EMBL/GenBank/DDBJ databases">
        <title>Genomic Encyclopedia of Type Strains, Phase III (KMG-III): the genomes of soil and plant-associated and newly described type strains.</title>
        <authorList>
            <person name="Whitman W."/>
        </authorList>
    </citation>
    <scope>NUCLEOTIDE SEQUENCE [LARGE SCALE GENOMIC DNA]</scope>
    <source>
        <strain evidence="2 3">CGMCC 1.12700</strain>
    </source>
</reference>
<evidence type="ECO:0000256" key="1">
    <source>
        <dbReference type="SAM" id="SignalP"/>
    </source>
</evidence>
<evidence type="ECO:0000313" key="3">
    <source>
        <dbReference type="Proteomes" id="UP000240572"/>
    </source>
</evidence>
<gene>
    <name evidence="2" type="ORF">B0I18_101736</name>
</gene>
<evidence type="ECO:0000313" key="2">
    <source>
        <dbReference type="EMBL" id="PSK94580.1"/>
    </source>
</evidence>
<feature type="chain" id="PRO_5015112241" description="Outer membrane protein with beta-barrel domain" evidence="1">
    <location>
        <begin position="24"/>
        <end position="225"/>
    </location>
</feature>
<dbReference type="EMBL" id="PYGD01000001">
    <property type="protein sequence ID" value="PSK94580.1"/>
    <property type="molecule type" value="Genomic_DNA"/>
</dbReference>
<protein>
    <recommendedName>
        <fullName evidence="4">Outer membrane protein with beta-barrel domain</fullName>
    </recommendedName>
</protein>
<sequence length="225" mass="25122">MYMIRKTALLLLLSGCLAQSAQARLDDEAKEMPQPAAPEADAGANVVRIAPLTAMDIGYGFGLSYERLLGSEQRVGLIFPVSMLLEKRPVPSDAGKTTNTYFYFTPGVKIYPFGQRRITYAVGPSLMFGYGENADRFGYYFQNNGTTVQEDVLLRKFRLGFIVNNYLSFRVTRALQIGFEGGIGMRYLDRETFNSPGAYLGSERVQFRNGFNITGQFSMTLGLKF</sequence>
<accession>A0A2P8DBI2</accession>